<organism evidence="2">
    <name type="scientific">Cupriavidus taiwanensis</name>
    <dbReference type="NCBI Taxonomy" id="164546"/>
    <lineage>
        <taxon>Bacteria</taxon>
        <taxon>Pseudomonadati</taxon>
        <taxon>Pseudomonadota</taxon>
        <taxon>Betaproteobacteria</taxon>
        <taxon>Burkholderiales</taxon>
        <taxon>Burkholderiaceae</taxon>
        <taxon>Cupriavidus</taxon>
    </lineage>
</organism>
<accession>A0A375C009</accession>
<comment type="caution">
    <text evidence="2">The sequence shown here is derived from an EMBL/GenBank/DDBJ whole genome shotgun (WGS) entry which is preliminary data.</text>
</comment>
<dbReference type="AlphaFoldDB" id="A0A375C009"/>
<dbReference type="Proteomes" id="UP000257016">
    <property type="component" value="Unassembled WGS sequence"/>
</dbReference>
<proteinExistence type="predicted"/>
<feature type="region of interest" description="Disordered" evidence="1">
    <location>
        <begin position="54"/>
        <end position="97"/>
    </location>
</feature>
<dbReference type="EMBL" id="OFSN01000003">
    <property type="protein sequence ID" value="SOY60103.1"/>
    <property type="molecule type" value="Genomic_DNA"/>
</dbReference>
<gene>
    <name evidence="2" type="ORF">CBM2586_A110012</name>
</gene>
<sequence>MGHLCDSVQYAPSSGATPASVASARLSGAAHGGHGCDVRQYLAETLDAPHADAACPLRDLPANASDPPGKPLSPHPPAPAAAQQCPTPSPPSFPNST</sequence>
<evidence type="ECO:0000313" key="2">
    <source>
        <dbReference type="EMBL" id="SOY60103.1"/>
    </source>
</evidence>
<feature type="compositionally biased region" description="Pro residues" evidence="1">
    <location>
        <begin position="68"/>
        <end position="79"/>
    </location>
</feature>
<evidence type="ECO:0000256" key="1">
    <source>
        <dbReference type="SAM" id="MobiDB-lite"/>
    </source>
</evidence>
<protein>
    <submittedName>
        <fullName evidence="2">Uncharacterized protein</fullName>
    </submittedName>
</protein>
<feature type="compositionally biased region" description="Pro residues" evidence="1">
    <location>
        <begin position="87"/>
        <end position="97"/>
    </location>
</feature>
<name>A0A375C009_9BURK</name>
<reference evidence="2" key="1">
    <citation type="submission" date="2018-01" db="EMBL/GenBank/DDBJ databases">
        <authorList>
            <person name="Clerissi C."/>
        </authorList>
    </citation>
    <scope>NUCLEOTIDE SEQUENCE</scope>
    <source>
        <strain evidence="2">Cupriavidus taiwanensis LMG 19430</strain>
    </source>
</reference>